<evidence type="ECO:0000313" key="6">
    <source>
        <dbReference type="Proteomes" id="UP000292927"/>
    </source>
</evidence>
<reference evidence="5 6" key="1">
    <citation type="submission" date="2019-02" db="EMBL/GenBank/DDBJ databases">
        <title>Genomic Encyclopedia of Type Strains, Phase IV (KMG-IV): sequencing the most valuable type-strain genomes for metagenomic binning, comparative biology and taxonomic classification.</title>
        <authorList>
            <person name="Goeker M."/>
        </authorList>
    </citation>
    <scope>NUCLEOTIDE SEQUENCE [LARGE SCALE GENOMIC DNA]</scope>
    <source>
        <strain evidence="5 6">DSM 29486</strain>
    </source>
</reference>
<keyword evidence="1" id="KW-0145">Chemotaxis</keyword>
<comment type="caution">
    <text evidence="5">The sequence shown here is derived from an EMBL/GenBank/DDBJ whole genome shotgun (WGS) entry which is preliminary data.</text>
</comment>
<dbReference type="Gene3D" id="3.40.1550.10">
    <property type="entry name" value="CheC-like"/>
    <property type="match status" value="1"/>
</dbReference>
<dbReference type="InterPro" id="IPR007597">
    <property type="entry name" value="CheC"/>
</dbReference>
<gene>
    <name evidence="5" type="ORF">EV209_2387</name>
</gene>
<name>A0A4Q7P2M2_9FIRM</name>
<dbReference type="Pfam" id="PF13690">
    <property type="entry name" value="CheX"/>
    <property type="match status" value="1"/>
</dbReference>
<proteinExistence type="predicted"/>
<dbReference type="PANTHER" id="PTHR43693">
    <property type="entry name" value="PROTEIN PHOSPHATASE CHEZ"/>
    <property type="match status" value="1"/>
</dbReference>
<dbReference type="EMBL" id="SGXF01000005">
    <property type="protein sequence ID" value="RZS94024.1"/>
    <property type="molecule type" value="Genomic_DNA"/>
</dbReference>
<evidence type="ECO:0000259" key="4">
    <source>
        <dbReference type="Pfam" id="PF13690"/>
    </source>
</evidence>
<feature type="domain" description="Chemotaxis phosphatase CheX-like" evidence="4">
    <location>
        <begin position="70"/>
        <end position="151"/>
    </location>
</feature>
<dbReference type="GO" id="GO:0006935">
    <property type="term" value="P:chemotaxis"/>
    <property type="evidence" value="ECO:0007669"/>
    <property type="project" value="UniProtKB-KW"/>
</dbReference>
<dbReference type="InterPro" id="IPR050992">
    <property type="entry name" value="CheZ_family_phosphatases"/>
</dbReference>
<feature type="domain" description="CheC-like protein" evidence="3">
    <location>
        <begin position="14"/>
        <end position="46"/>
    </location>
</feature>
<dbReference type="InterPro" id="IPR028976">
    <property type="entry name" value="CheC-like_sf"/>
</dbReference>
<keyword evidence="2" id="KW-0378">Hydrolase</keyword>
<dbReference type="PANTHER" id="PTHR43693:SF1">
    <property type="entry name" value="PROTEIN PHOSPHATASE CHEZ"/>
    <property type="match status" value="1"/>
</dbReference>
<dbReference type="CDD" id="cd17909">
    <property type="entry name" value="CheC_ClassI"/>
    <property type="match status" value="1"/>
</dbReference>
<dbReference type="SUPFAM" id="SSF103039">
    <property type="entry name" value="CheC-like"/>
    <property type="match status" value="1"/>
</dbReference>
<dbReference type="InterPro" id="IPR028051">
    <property type="entry name" value="CheX-like_dom"/>
</dbReference>
<dbReference type="GO" id="GO:0016787">
    <property type="term" value="F:hydrolase activity"/>
    <property type="evidence" value="ECO:0007669"/>
    <property type="project" value="UniProtKB-KW"/>
</dbReference>
<sequence>MQMGNFDDLDEELRDILSELGNIGTGNAVTSLAEMMGHSFEIKAPKLRFVKYQDIFQSMGIRDELQAGILVDVLGELRGMFLFLMDESFSRAVLEQMLEETAEDLTELTEMQVSLLRELGNIICGSYLRALSCLTGLETDVAVPDLCIDMAGAIMGVPLARHLKVSDNILMIENEFHMGNQSFVGRILFWPEADTLSAVVERLKG</sequence>
<keyword evidence="6" id="KW-1185">Reference proteome</keyword>
<evidence type="ECO:0000256" key="1">
    <source>
        <dbReference type="ARBA" id="ARBA00022500"/>
    </source>
</evidence>
<organism evidence="5 6">
    <name type="scientific">Cuneatibacter caecimuris</name>
    <dbReference type="NCBI Taxonomy" id="1796618"/>
    <lineage>
        <taxon>Bacteria</taxon>
        <taxon>Bacillati</taxon>
        <taxon>Bacillota</taxon>
        <taxon>Clostridia</taxon>
        <taxon>Lachnospirales</taxon>
        <taxon>Lachnospiraceae</taxon>
        <taxon>Cuneatibacter</taxon>
    </lineage>
</organism>
<dbReference type="Proteomes" id="UP000292927">
    <property type="component" value="Unassembled WGS sequence"/>
</dbReference>
<dbReference type="Pfam" id="PF04509">
    <property type="entry name" value="CheC"/>
    <property type="match status" value="1"/>
</dbReference>
<accession>A0A4Q7P2M2</accession>
<protein>
    <submittedName>
        <fullName evidence="5">Chemotaxis protein CheC</fullName>
    </submittedName>
</protein>
<evidence type="ECO:0000259" key="3">
    <source>
        <dbReference type="Pfam" id="PF04509"/>
    </source>
</evidence>
<evidence type="ECO:0000313" key="5">
    <source>
        <dbReference type="EMBL" id="RZS94024.1"/>
    </source>
</evidence>
<evidence type="ECO:0000256" key="2">
    <source>
        <dbReference type="ARBA" id="ARBA00022801"/>
    </source>
</evidence>
<dbReference type="AlphaFoldDB" id="A0A4Q7P2M2"/>